<dbReference type="InterPro" id="IPR004606">
    <property type="entry name" value="Mop_domain"/>
</dbReference>
<dbReference type="GO" id="GO:0030151">
    <property type="term" value="F:molybdenum ion binding"/>
    <property type="evidence" value="ECO:0007669"/>
    <property type="project" value="UniProtKB-UniRule"/>
</dbReference>
<reference evidence="8 9" key="1">
    <citation type="submission" date="2017-08" db="EMBL/GenBank/DDBJ databases">
        <title>Comparative genomics of bacteria isolated from necrotic lesions of AOD affected trees.</title>
        <authorList>
            <person name="Doonan J."/>
            <person name="Denman S."/>
            <person name="McDonald J.E."/>
        </authorList>
    </citation>
    <scope>NUCLEOTIDE SEQUENCE [LARGE SCALE GENOMIC DNA]</scope>
    <source>
        <strain evidence="8 9">477</strain>
    </source>
</reference>
<dbReference type="SUPFAM" id="SSF46785">
    <property type="entry name" value="Winged helix' DNA-binding domain"/>
    <property type="match status" value="1"/>
</dbReference>
<evidence type="ECO:0000256" key="5">
    <source>
        <dbReference type="PIRNR" id="PIRNR005763"/>
    </source>
</evidence>
<evidence type="ECO:0000256" key="6">
    <source>
        <dbReference type="PIRSR" id="PIRSR005763-1"/>
    </source>
</evidence>
<dbReference type="PIRSF" id="PIRSF005763">
    <property type="entry name" value="Txn_reg_ModE"/>
    <property type="match status" value="1"/>
</dbReference>
<dbReference type="AlphaFoldDB" id="A0AAD0WL18"/>
<dbReference type="EMBL" id="CP023009">
    <property type="protein sequence ID" value="AXW87397.1"/>
    <property type="molecule type" value="Genomic_DNA"/>
</dbReference>
<evidence type="ECO:0000256" key="3">
    <source>
        <dbReference type="ARBA" id="ARBA00022505"/>
    </source>
</evidence>
<feature type="region of interest" description="Required for dimer formation and molybdate binding" evidence="6">
    <location>
        <begin position="124"/>
        <end position="132"/>
    </location>
</feature>
<dbReference type="PROSITE" id="PS51866">
    <property type="entry name" value="MOP"/>
    <property type="match status" value="2"/>
</dbReference>
<evidence type="ECO:0000256" key="1">
    <source>
        <dbReference type="ARBA" id="ARBA00008110"/>
    </source>
</evidence>
<dbReference type="InterPro" id="IPR036388">
    <property type="entry name" value="WH-like_DNA-bd_sf"/>
</dbReference>
<dbReference type="PANTHER" id="PTHR30432:SF1">
    <property type="entry name" value="DNA-BINDING TRANSCRIPTIONAL DUAL REGULATOR MODE"/>
    <property type="match status" value="1"/>
</dbReference>
<keyword evidence="9" id="KW-1185">Reference proteome</keyword>
<evidence type="ECO:0000256" key="2">
    <source>
        <dbReference type="ARBA" id="ARBA00022448"/>
    </source>
</evidence>
<dbReference type="NCBIfam" id="TIGR00637">
    <property type="entry name" value="ModE_repress"/>
    <property type="match status" value="1"/>
</dbReference>
<dbReference type="Pfam" id="PF00126">
    <property type="entry name" value="HTH_1"/>
    <property type="match status" value="1"/>
</dbReference>
<evidence type="ECO:0000259" key="7">
    <source>
        <dbReference type="PROSITE" id="PS51866"/>
    </source>
</evidence>
<proteinExistence type="inferred from homology"/>
<dbReference type="InterPro" id="IPR005116">
    <property type="entry name" value="Transp-assoc_OB_typ1"/>
</dbReference>
<dbReference type="PANTHER" id="PTHR30432">
    <property type="entry name" value="TRANSCRIPTIONAL REGULATOR MODE"/>
    <property type="match status" value="1"/>
</dbReference>
<dbReference type="RefSeq" id="WP_094117678.1">
    <property type="nucleotide sequence ID" value="NZ_CP023009.1"/>
</dbReference>
<keyword evidence="4" id="KW-0677">Repeat</keyword>
<name>A0AAD0WL18_9GAMM</name>
<dbReference type="InterPro" id="IPR008995">
    <property type="entry name" value="Mo/tungstate-bd_C_term_dom"/>
</dbReference>
<protein>
    <submittedName>
        <fullName evidence="8">Molybdenum-dependent transcriptional regulator</fullName>
    </submittedName>
</protein>
<dbReference type="Gene3D" id="2.40.50.100">
    <property type="match status" value="2"/>
</dbReference>
<feature type="domain" description="Mop" evidence="7">
    <location>
        <begin position="195"/>
        <end position="261"/>
    </location>
</feature>
<evidence type="ECO:0000313" key="9">
    <source>
        <dbReference type="Proteomes" id="UP000263881"/>
    </source>
</evidence>
<dbReference type="KEGG" id="lbq:CKQ53_10685"/>
<dbReference type="InterPro" id="IPR000847">
    <property type="entry name" value="LysR_HTH_N"/>
</dbReference>
<evidence type="ECO:0000313" key="8">
    <source>
        <dbReference type="EMBL" id="AXW87397.1"/>
    </source>
</evidence>
<accession>A0AAD0WL18</accession>
<keyword evidence="3 5" id="KW-0500">Molybdenum</keyword>
<keyword evidence="2 5" id="KW-0813">Transport</keyword>
<organism evidence="8 9">
    <name type="scientific">Lonsdalea britannica</name>
    <dbReference type="NCBI Taxonomy" id="1082704"/>
    <lineage>
        <taxon>Bacteria</taxon>
        <taxon>Pseudomonadati</taxon>
        <taxon>Pseudomonadota</taxon>
        <taxon>Gammaproteobacteria</taxon>
        <taxon>Enterobacterales</taxon>
        <taxon>Pectobacteriaceae</taxon>
        <taxon>Lonsdalea</taxon>
    </lineage>
</organism>
<dbReference type="GO" id="GO:0003700">
    <property type="term" value="F:DNA-binding transcription factor activity"/>
    <property type="evidence" value="ECO:0007669"/>
    <property type="project" value="InterPro"/>
</dbReference>
<evidence type="ECO:0000256" key="4">
    <source>
        <dbReference type="ARBA" id="ARBA00022737"/>
    </source>
</evidence>
<feature type="domain" description="Mop" evidence="7">
    <location>
        <begin position="123"/>
        <end position="190"/>
    </location>
</feature>
<dbReference type="InterPro" id="IPR016462">
    <property type="entry name" value="ModE"/>
</dbReference>
<dbReference type="InterPro" id="IPR051815">
    <property type="entry name" value="Molybdate_resp_trans_reg"/>
</dbReference>
<dbReference type="InterPro" id="IPR036390">
    <property type="entry name" value="WH_DNA-bd_sf"/>
</dbReference>
<dbReference type="Proteomes" id="UP000263881">
    <property type="component" value="Chromosome"/>
</dbReference>
<dbReference type="Gene3D" id="1.10.10.10">
    <property type="entry name" value="Winged helix-like DNA-binding domain superfamily/Winged helix DNA-binding domain"/>
    <property type="match status" value="1"/>
</dbReference>
<gene>
    <name evidence="8" type="ORF">CKQ53_10685</name>
</gene>
<dbReference type="NCBIfam" id="NF007957">
    <property type="entry name" value="PRK10676.1"/>
    <property type="match status" value="1"/>
</dbReference>
<dbReference type="Pfam" id="PF03459">
    <property type="entry name" value="TOBE"/>
    <property type="match status" value="2"/>
</dbReference>
<comment type="similarity">
    <text evidence="1 5">Belongs to the ModE family.</text>
</comment>
<dbReference type="SUPFAM" id="SSF50331">
    <property type="entry name" value="MOP-like"/>
    <property type="match status" value="2"/>
</dbReference>
<sequence>MQAEILLTLKLQQRLFADPRRIALLKQIKQTGSISQGARLAGISYKSAWDAINEMNQLADQTLVDRVTGGKGGGGAAVTSYGERLIQLYDLLAQIQQKAFDVLQQDKLPLDSLLAAIARFSLQTSARNQLFGTLISRAEQPVQQHLEILLADGNTRIQAAITAQSAERLQLTQGKEVLALVKAPWVSVTPQDQPTANADNILPGKITHLQTGLDHSEIWVTLTGGEVLCATLSNATVARYALRLDQCVNASFSAEQVIIATLC</sequence>
<dbReference type="GO" id="GO:0015689">
    <property type="term" value="P:molybdate ion transport"/>
    <property type="evidence" value="ECO:0007669"/>
    <property type="project" value="UniProtKB-UniRule"/>
</dbReference>
<dbReference type="NCBIfam" id="TIGR00638">
    <property type="entry name" value="Mop"/>
    <property type="match status" value="1"/>
</dbReference>
<dbReference type="InterPro" id="IPR003725">
    <property type="entry name" value="ModE-bd_N"/>
</dbReference>